<dbReference type="SUPFAM" id="SSF52540">
    <property type="entry name" value="P-loop containing nucleoside triphosphate hydrolases"/>
    <property type="match status" value="1"/>
</dbReference>
<dbReference type="Pfam" id="PF08352">
    <property type="entry name" value="oligo_HPY"/>
    <property type="match status" value="1"/>
</dbReference>
<evidence type="ECO:0000256" key="3">
    <source>
        <dbReference type="ARBA" id="ARBA00022448"/>
    </source>
</evidence>
<keyword evidence="4" id="KW-1003">Cell membrane</keyword>
<evidence type="ECO:0000256" key="6">
    <source>
        <dbReference type="ARBA" id="ARBA00022840"/>
    </source>
</evidence>
<keyword evidence="3" id="KW-0813">Transport</keyword>
<keyword evidence="6 9" id="KW-0067">ATP-binding</keyword>
<keyword evidence="5" id="KW-0547">Nucleotide-binding</keyword>
<evidence type="ECO:0000313" key="10">
    <source>
        <dbReference type="Proteomes" id="UP001172743"/>
    </source>
</evidence>
<dbReference type="PANTHER" id="PTHR43297">
    <property type="entry name" value="OLIGOPEPTIDE TRANSPORT ATP-BINDING PROTEIN APPD"/>
    <property type="match status" value="1"/>
</dbReference>
<evidence type="ECO:0000256" key="1">
    <source>
        <dbReference type="ARBA" id="ARBA00004202"/>
    </source>
</evidence>
<accession>A0ABT8GT38</accession>
<sequence>MSKLLEICDLKVGFTKNDEFTPVIKGINFSLNKGENLGIVGESGCGKSMTSLAIMGLLKHKGLTVSEGQIKWNGRNLIDQSEKEQKSMLGNEVAMIFQEPMTALNPMLTVGTQIVEQIRAHRKVSKKEAEAHAIQMLKKVGIPSPESRMNVYPHEMSGGMRQRVMIAMAISCEPELLIADEPTTALDVTIQAQILDLLSNLVSETNRSMILITHDLGVVANYCQRVMVMYSGKVMEESPTNELFDKPLHPYTKGLIESVKSIEENSERIASIPGMVPLPGEVIAGCVFCERCPYATDICSQQEPPIETTDDGRRVSCWNYKNLSEVVGAYE</sequence>
<dbReference type="InterPro" id="IPR003593">
    <property type="entry name" value="AAA+_ATPase"/>
</dbReference>
<evidence type="ECO:0000259" key="8">
    <source>
        <dbReference type="PROSITE" id="PS50893"/>
    </source>
</evidence>
<dbReference type="PROSITE" id="PS00211">
    <property type="entry name" value="ABC_TRANSPORTER_1"/>
    <property type="match status" value="1"/>
</dbReference>
<evidence type="ECO:0000256" key="2">
    <source>
        <dbReference type="ARBA" id="ARBA00005417"/>
    </source>
</evidence>
<evidence type="ECO:0000256" key="5">
    <source>
        <dbReference type="ARBA" id="ARBA00022741"/>
    </source>
</evidence>
<dbReference type="GO" id="GO:0005524">
    <property type="term" value="F:ATP binding"/>
    <property type="evidence" value="ECO:0007669"/>
    <property type="project" value="UniProtKB-KW"/>
</dbReference>
<protein>
    <submittedName>
        <fullName evidence="9">ABC transporter ATP-binding protein</fullName>
    </submittedName>
</protein>
<dbReference type="NCBIfam" id="TIGR01727">
    <property type="entry name" value="oligo_HPY"/>
    <property type="match status" value="1"/>
</dbReference>
<feature type="domain" description="ABC transporter" evidence="8">
    <location>
        <begin position="5"/>
        <end position="256"/>
    </location>
</feature>
<dbReference type="RefSeq" id="WP_301138882.1">
    <property type="nucleotide sequence ID" value="NZ_JAUHTQ010000010.1"/>
</dbReference>
<dbReference type="InterPro" id="IPR013563">
    <property type="entry name" value="Oligopep_ABC_C"/>
</dbReference>
<dbReference type="CDD" id="cd03257">
    <property type="entry name" value="ABC_NikE_OppD_transporters"/>
    <property type="match status" value="1"/>
</dbReference>
<keyword evidence="7" id="KW-0472">Membrane</keyword>
<name>A0ABT8GT38_9BACL</name>
<dbReference type="InterPro" id="IPR003439">
    <property type="entry name" value="ABC_transporter-like_ATP-bd"/>
</dbReference>
<dbReference type="PANTHER" id="PTHR43297:SF2">
    <property type="entry name" value="DIPEPTIDE TRANSPORT ATP-BINDING PROTEIN DPPD"/>
    <property type="match status" value="1"/>
</dbReference>
<comment type="subcellular location">
    <subcellularLocation>
        <location evidence="1">Cell membrane</location>
        <topology evidence="1">Peripheral membrane protein</topology>
    </subcellularLocation>
</comment>
<comment type="caution">
    <text evidence="9">The sequence shown here is derived from an EMBL/GenBank/DDBJ whole genome shotgun (WGS) entry which is preliminary data.</text>
</comment>
<evidence type="ECO:0000256" key="7">
    <source>
        <dbReference type="ARBA" id="ARBA00023136"/>
    </source>
</evidence>
<proteinExistence type="inferred from homology"/>
<dbReference type="PROSITE" id="PS50893">
    <property type="entry name" value="ABC_TRANSPORTER_2"/>
    <property type="match status" value="1"/>
</dbReference>
<dbReference type="SMART" id="SM00382">
    <property type="entry name" value="AAA"/>
    <property type="match status" value="1"/>
</dbReference>
<evidence type="ECO:0000256" key="4">
    <source>
        <dbReference type="ARBA" id="ARBA00022475"/>
    </source>
</evidence>
<gene>
    <name evidence="9" type="ORF">QYB95_13605</name>
</gene>
<dbReference type="InterPro" id="IPR017871">
    <property type="entry name" value="ABC_transporter-like_CS"/>
</dbReference>
<dbReference type="Pfam" id="PF00005">
    <property type="entry name" value="ABC_tran"/>
    <property type="match status" value="1"/>
</dbReference>
<evidence type="ECO:0000313" key="9">
    <source>
        <dbReference type="EMBL" id="MDN4494583.1"/>
    </source>
</evidence>
<keyword evidence="10" id="KW-1185">Reference proteome</keyword>
<comment type="similarity">
    <text evidence="2">Belongs to the ABC transporter superfamily.</text>
</comment>
<dbReference type="InterPro" id="IPR050388">
    <property type="entry name" value="ABC_Ni/Peptide_Import"/>
</dbReference>
<organism evidence="9 10">
    <name type="scientific">Ureibacillus aquaedulcis</name>
    <dbReference type="NCBI Taxonomy" id="3058421"/>
    <lineage>
        <taxon>Bacteria</taxon>
        <taxon>Bacillati</taxon>
        <taxon>Bacillota</taxon>
        <taxon>Bacilli</taxon>
        <taxon>Bacillales</taxon>
        <taxon>Caryophanaceae</taxon>
        <taxon>Ureibacillus</taxon>
    </lineage>
</organism>
<dbReference type="Proteomes" id="UP001172743">
    <property type="component" value="Unassembled WGS sequence"/>
</dbReference>
<dbReference type="EMBL" id="JAUHTQ010000010">
    <property type="protein sequence ID" value="MDN4494583.1"/>
    <property type="molecule type" value="Genomic_DNA"/>
</dbReference>
<dbReference type="Gene3D" id="3.40.50.300">
    <property type="entry name" value="P-loop containing nucleotide triphosphate hydrolases"/>
    <property type="match status" value="1"/>
</dbReference>
<reference evidence="9" key="1">
    <citation type="submission" date="2023-07" db="EMBL/GenBank/DDBJ databases">
        <title>Ureibacillus sp. isolated from freshwater well.</title>
        <authorList>
            <person name="Kirdat K."/>
            <person name="Bhatt A."/>
            <person name="Teware R."/>
            <person name="Bhavsar Y."/>
            <person name="Yadav A."/>
        </authorList>
    </citation>
    <scope>NUCLEOTIDE SEQUENCE</scope>
    <source>
        <strain evidence="9">BA0131</strain>
    </source>
</reference>
<dbReference type="InterPro" id="IPR027417">
    <property type="entry name" value="P-loop_NTPase"/>
</dbReference>